<proteinExistence type="predicted"/>
<reference evidence="13" key="1">
    <citation type="submission" date="2016-01" db="EMBL/GenBank/DDBJ databases">
        <authorList>
            <person name="Peeters C."/>
        </authorList>
    </citation>
    <scope>NUCLEOTIDE SEQUENCE [LARGE SCALE GENOMIC DNA]</scope>
    <source>
        <strain evidence="13">LMG 22940</strain>
    </source>
</reference>
<evidence type="ECO:0000313" key="14">
    <source>
        <dbReference type="Proteomes" id="UP000054770"/>
    </source>
</evidence>
<dbReference type="InterPro" id="IPR001702">
    <property type="entry name" value="Porin_Gram-ve"/>
</dbReference>
<feature type="domain" description="Porin" evidence="12">
    <location>
        <begin position="14"/>
        <end position="344"/>
    </location>
</feature>
<dbReference type="Pfam" id="PF13609">
    <property type="entry name" value="Porin_4"/>
    <property type="match status" value="1"/>
</dbReference>
<evidence type="ECO:0000256" key="10">
    <source>
        <dbReference type="ARBA" id="ARBA00023237"/>
    </source>
</evidence>
<dbReference type="RefSeq" id="WP_087649499.1">
    <property type="nucleotide sequence ID" value="NZ_FCON02000189.1"/>
</dbReference>
<keyword evidence="14" id="KW-1185">Reference proteome</keyword>
<evidence type="ECO:0000256" key="5">
    <source>
        <dbReference type="ARBA" id="ARBA00022692"/>
    </source>
</evidence>
<dbReference type="CDD" id="cd00342">
    <property type="entry name" value="gram_neg_porins"/>
    <property type="match status" value="1"/>
</dbReference>
<protein>
    <submittedName>
        <fullName evidence="13">Porin</fullName>
    </submittedName>
</protein>
<dbReference type="GO" id="GO:0015288">
    <property type="term" value="F:porin activity"/>
    <property type="evidence" value="ECO:0007669"/>
    <property type="project" value="UniProtKB-KW"/>
</dbReference>
<dbReference type="InterPro" id="IPR023614">
    <property type="entry name" value="Porin_dom_sf"/>
</dbReference>
<evidence type="ECO:0000256" key="2">
    <source>
        <dbReference type="ARBA" id="ARBA00011233"/>
    </source>
</evidence>
<evidence type="ECO:0000256" key="11">
    <source>
        <dbReference type="SAM" id="SignalP"/>
    </source>
</evidence>
<feature type="signal peptide" evidence="11">
    <location>
        <begin position="1"/>
        <end position="24"/>
    </location>
</feature>
<dbReference type="PRINTS" id="PR00184">
    <property type="entry name" value="NEISSPPORIN"/>
</dbReference>
<dbReference type="Proteomes" id="UP000054770">
    <property type="component" value="Unassembled WGS sequence"/>
</dbReference>
<dbReference type="InterPro" id="IPR002299">
    <property type="entry name" value="Porin_Neis"/>
</dbReference>
<keyword evidence="8" id="KW-0626">Porin</keyword>
<evidence type="ECO:0000256" key="1">
    <source>
        <dbReference type="ARBA" id="ARBA00004571"/>
    </source>
</evidence>
<evidence type="ECO:0000256" key="6">
    <source>
        <dbReference type="ARBA" id="ARBA00022729"/>
    </source>
</evidence>
<dbReference type="InterPro" id="IPR050298">
    <property type="entry name" value="Gram-neg_bact_OMP"/>
</dbReference>
<evidence type="ECO:0000313" key="13">
    <source>
        <dbReference type="EMBL" id="SAL85463.1"/>
    </source>
</evidence>
<feature type="chain" id="PRO_5011116734" evidence="11">
    <location>
        <begin position="25"/>
        <end position="373"/>
    </location>
</feature>
<dbReference type="OrthoDB" id="8982743at2"/>
<dbReference type="Gene3D" id="2.40.160.10">
    <property type="entry name" value="Porin"/>
    <property type="match status" value="1"/>
</dbReference>
<evidence type="ECO:0000256" key="9">
    <source>
        <dbReference type="ARBA" id="ARBA00023136"/>
    </source>
</evidence>
<keyword evidence="7" id="KW-0406">Ion transport</keyword>
<name>A0A158KXK4_9BURK</name>
<organism evidence="13 14">
    <name type="scientific">Caballeronia choica</name>
    <dbReference type="NCBI Taxonomy" id="326476"/>
    <lineage>
        <taxon>Bacteria</taxon>
        <taxon>Pseudomonadati</taxon>
        <taxon>Pseudomonadota</taxon>
        <taxon>Betaproteobacteria</taxon>
        <taxon>Burkholderiales</taxon>
        <taxon>Burkholderiaceae</taxon>
        <taxon>Caballeronia</taxon>
    </lineage>
</organism>
<accession>A0A158KXK4</accession>
<dbReference type="AlphaFoldDB" id="A0A158KXK4"/>
<evidence type="ECO:0000256" key="3">
    <source>
        <dbReference type="ARBA" id="ARBA00022448"/>
    </source>
</evidence>
<comment type="subcellular location">
    <subcellularLocation>
        <location evidence="1">Cell outer membrane</location>
        <topology evidence="1">Multi-pass membrane protein</topology>
    </subcellularLocation>
</comment>
<keyword evidence="6 11" id="KW-0732">Signal</keyword>
<dbReference type="PANTHER" id="PTHR34501">
    <property type="entry name" value="PROTEIN YDDL-RELATED"/>
    <property type="match status" value="1"/>
</dbReference>
<dbReference type="SUPFAM" id="SSF56935">
    <property type="entry name" value="Porins"/>
    <property type="match status" value="1"/>
</dbReference>
<keyword evidence="4" id="KW-1134">Transmembrane beta strand</keyword>
<comment type="caution">
    <text evidence="13">The sequence shown here is derived from an EMBL/GenBank/DDBJ whole genome shotgun (WGS) entry which is preliminary data.</text>
</comment>
<dbReference type="GO" id="GO:0046930">
    <property type="term" value="C:pore complex"/>
    <property type="evidence" value="ECO:0007669"/>
    <property type="project" value="UniProtKB-KW"/>
</dbReference>
<keyword evidence="10" id="KW-0998">Cell outer membrane</keyword>
<keyword evidence="9" id="KW-0472">Membrane</keyword>
<evidence type="ECO:0000259" key="12">
    <source>
        <dbReference type="Pfam" id="PF13609"/>
    </source>
</evidence>
<dbReference type="GO" id="GO:0009279">
    <property type="term" value="C:cell outer membrane"/>
    <property type="evidence" value="ECO:0007669"/>
    <property type="project" value="UniProtKB-SubCell"/>
</dbReference>
<dbReference type="PRINTS" id="PR00182">
    <property type="entry name" value="ECOLNEIPORIN"/>
</dbReference>
<evidence type="ECO:0000256" key="4">
    <source>
        <dbReference type="ARBA" id="ARBA00022452"/>
    </source>
</evidence>
<sequence>MRFSFISQGACGATLILAAGSAAAQSSVTLYGVADTFIQYLSNGGTHSWSERSGGNTGSQFGLKGNEELGNGLKAQFDVETGFNLNNGTLFADTTALFYRQSWVGLTHDSYGSLTFGRQYQPTFRAIYPADPFRANEIISPLAVSVLAVDRNTLATQYSAGRSSNSVAYASPNLGGVQFYGMYALSTTVTQPVPASLGNILDVAATYSGYGFFAGLGYQYQHPGQETLPMLPAALNLLGTEHFVGALAYRIGIVNLQFNYTYVKPKDAPARSLAAVLNAAHSIGEAELGATIQATPFDTIEIAGIERSVRGVHDNTLGIEVGADHNLSKRTSVYMRAGYLKNNGSATASWPGVSVTEPGTKQILGLVGMTHRF</sequence>
<evidence type="ECO:0000256" key="7">
    <source>
        <dbReference type="ARBA" id="ARBA00023065"/>
    </source>
</evidence>
<dbReference type="GO" id="GO:0034220">
    <property type="term" value="P:monoatomic ion transmembrane transport"/>
    <property type="evidence" value="ECO:0007669"/>
    <property type="project" value="InterPro"/>
</dbReference>
<dbReference type="EMBL" id="FCON02000189">
    <property type="protein sequence ID" value="SAL85463.1"/>
    <property type="molecule type" value="Genomic_DNA"/>
</dbReference>
<keyword evidence="3" id="KW-0813">Transport</keyword>
<keyword evidence="5" id="KW-0812">Transmembrane</keyword>
<dbReference type="PANTHER" id="PTHR34501:SF9">
    <property type="entry name" value="MAJOR OUTER MEMBRANE PROTEIN P.IA"/>
    <property type="match status" value="1"/>
</dbReference>
<comment type="subunit">
    <text evidence="2">Homotrimer.</text>
</comment>
<evidence type="ECO:0000256" key="8">
    <source>
        <dbReference type="ARBA" id="ARBA00023114"/>
    </source>
</evidence>
<gene>
    <name evidence="13" type="ORF">AWB68_07691</name>
</gene>
<dbReference type="InterPro" id="IPR033900">
    <property type="entry name" value="Gram_neg_porin_domain"/>
</dbReference>